<keyword evidence="3" id="KW-1185">Reference proteome</keyword>
<keyword evidence="1" id="KW-0472">Membrane</keyword>
<keyword evidence="1" id="KW-1133">Transmembrane helix</keyword>
<evidence type="ECO:0000313" key="2">
    <source>
        <dbReference type="EMBL" id="SFK72102.1"/>
    </source>
</evidence>
<name>A0A1I4BTL6_9HYPH</name>
<feature type="transmembrane region" description="Helical" evidence="1">
    <location>
        <begin position="21"/>
        <end position="44"/>
    </location>
</feature>
<protein>
    <submittedName>
        <fullName evidence="2">Uncharacterized protein</fullName>
    </submittedName>
</protein>
<sequence length="82" mass="8492">MSDSPHERRGDRRNFARGSAVIVKTAVVMLVGLTVAGCGAASAARESGKLFDKYGCLAREFKGEPPCKAPATPGDTATVAPN</sequence>
<keyword evidence="1" id="KW-0812">Transmembrane</keyword>
<accession>A0A1I4BTL6</accession>
<gene>
    <name evidence="2" type="ORF">SAMN04488498_11181</name>
</gene>
<evidence type="ECO:0000256" key="1">
    <source>
        <dbReference type="SAM" id="Phobius"/>
    </source>
</evidence>
<evidence type="ECO:0000313" key="3">
    <source>
        <dbReference type="Proteomes" id="UP000323300"/>
    </source>
</evidence>
<proteinExistence type="predicted"/>
<organism evidence="2 3">
    <name type="scientific">Neomesorhizobium albiziae</name>
    <dbReference type="NCBI Taxonomy" id="335020"/>
    <lineage>
        <taxon>Bacteria</taxon>
        <taxon>Pseudomonadati</taxon>
        <taxon>Pseudomonadota</taxon>
        <taxon>Alphaproteobacteria</taxon>
        <taxon>Hyphomicrobiales</taxon>
        <taxon>Phyllobacteriaceae</taxon>
        <taxon>Neomesorhizobium</taxon>
    </lineage>
</organism>
<reference evidence="2 3" key="1">
    <citation type="submission" date="2016-10" db="EMBL/GenBank/DDBJ databases">
        <authorList>
            <person name="Varghese N."/>
            <person name="Submissions S."/>
        </authorList>
    </citation>
    <scope>NUCLEOTIDE SEQUENCE [LARGE SCALE GENOMIC DNA]</scope>
    <source>
        <strain evidence="2 3">DSM 21822</strain>
    </source>
</reference>
<dbReference type="Proteomes" id="UP000323300">
    <property type="component" value="Unassembled WGS sequence"/>
</dbReference>
<dbReference type="EMBL" id="FOSL01000011">
    <property type="protein sequence ID" value="SFK72102.1"/>
    <property type="molecule type" value="Genomic_DNA"/>
</dbReference>
<dbReference type="AlphaFoldDB" id="A0A1I4BTL6"/>